<organism evidence="1">
    <name type="scientific">Dyadobacter sp. 676</name>
    <dbReference type="NCBI Taxonomy" id="3088362"/>
    <lineage>
        <taxon>Bacteria</taxon>
        <taxon>Pseudomonadati</taxon>
        <taxon>Bacteroidota</taxon>
        <taxon>Cytophagia</taxon>
        <taxon>Cytophagales</taxon>
        <taxon>Spirosomataceae</taxon>
        <taxon>Dyadobacter</taxon>
    </lineage>
</organism>
<evidence type="ECO:0000313" key="1">
    <source>
        <dbReference type="EMBL" id="XCH26433.1"/>
    </source>
</evidence>
<dbReference type="AlphaFoldDB" id="A0AAU8FPB9"/>
<protein>
    <submittedName>
        <fullName evidence="1">Uncharacterized protein</fullName>
    </submittedName>
</protein>
<name>A0AAU8FPB9_9BACT</name>
<proteinExistence type="predicted"/>
<sequence>MKSSANSVYLTSNLSITNDENYIIDCLVDHDEMPANFENSHVIAFYTATDLYLVLYFPQLEDRGFQMYIVEDFSQNIDDLVFLRDMFMQLVNEGHNPELLKKAHYKVDSILHMARTLRAVIHKDAPDYYEDEQ</sequence>
<dbReference type="RefSeq" id="WP_353721725.1">
    <property type="nucleotide sequence ID" value="NZ_CP159289.1"/>
</dbReference>
<accession>A0AAU8FPB9</accession>
<reference evidence="1" key="1">
    <citation type="submission" date="2024-06" db="EMBL/GenBank/DDBJ databases">
        <title>Sequencing and assembly of the genome of Dyadobacter sp. strain 676, a symbiont of Cyamopsis tetragonoloba.</title>
        <authorList>
            <person name="Guro P."/>
            <person name="Sazanova A."/>
            <person name="Kuznetsova I."/>
            <person name="Belimov A."/>
            <person name="Safronova V."/>
        </authorList>
    </citation>
    <scope>NUCLEOTIDE SEQUENCE</scope>
    <source>
        <strain evidence="1">676</strain>
    </source>
</reference>
<dbReference type="EMBL" id="CP159289">
    <property type="protein sequence ID" value="XCH26433.1"/>
    <property type="molecule type" value="Genomic_DNA"/>
</dbReference>
<gene>
    <name evidence="1" type="ORF">ABV298_08550</name>
</gene>